<feature type="chain" id="PRO_5042092895" evidence="5">
    <location>
        <begin position="30"/>
        <end position="317"/>
    </location>
</feature>
<evidence type="ECO:0000256" key="1">
    <source>
        <dbReference type="ARBA" id="ARBA00004196"/>
    </source>
</evidence>
<evidence type="ECO:0000313" key="10">
    <source>
        <dbReference type="Proteomes" id="UP000192478"/>
    </source>
</evidence>
<sequence length="317" mass="34948">MKRNAMLKGILFACIAMLVLVGCSRPSTTTDTAKGTSTITITDVRGEVEIPENPERIVDLSGNSDILSILGYKVIGTANSDAYDYTRFPSYLEDILQGATILGYSMQDTMDVEAIMSLNPDLIIISTVQEKMYDQLSNIAPTVMIQLEALDWQEDVKALGQVFNKVEVADAWLANYNIKAKEAGEKLKEIYGENTSYLSFLASGGQFYVFDGAGFGSVLYQDMGLNKPEGMPEQSDISLPVVTYEGLASIRSDYIFVLATEEDLKVLKENTIWNSLPAVKEGRVLQLSASPYFIQGYSSIGREVLLDEIVEMLNETN</sequence>
<evidence type="ECO:0000256" key="3">
    <source>
        <dbReference type="ARBA" id="ARBA00022448"/>
    </source>
</evidence>
<comment type="similarity">
    <text evidence="2">Belongs to the bacterial solute-binding protein 8 family.</text>
</comment>
<keyword evidence="9" id="KW-1185">Reference proteome</keyword>
<keyword evidence="4 5" id="KW-0732">Signal</keyword>
<evidence type="ECO:0000256" key="5">
    <source>
        <dbReference type="SAM" id="SignalP"/>
    </source>
</evidence>
<accession>A0AAC9RL00</accession>
<name>A0AAC9RL00_9CLOT</name>
<dbReference type="InterPro" id="IPR051313">
    <property type="entry name" value="Bact_iron-sidero_bind"/>
</dbReference>
<reference evidence="7 9" key="1">
    <citation type="submission" date="2016-10" db="EMBL/GenBank/DDBJ databases">
        <title>Complete Genome Sequence of Acetogen Clostridium formicoaceticum ATCC 27076.</title>
        <authorList>
            <person name="Bao T."/>
            <person name="Cheng C."/>
            <person name="Zhao J."/>
            <person name="Yang S.-T."/>
            <person name="Wang J."/>
            <person name="Wang M."/>
        </authorList>
    </citation>
    <scope>NUCLEOTIDE SEQUENCE [LARGE SCALE GENOMIC DNA]</scope>
    <source>
        <strain evidence="7 9">ATCC 27076</strain>
    </source>
</reference>
<evidence type="ECO:0000259" key="6">
    <source>
        <dbReference type="PROSITE" id="PS50983"/>
    </source>
</evidence>
<feature type="domain" description="Fe/B12 periplasmic-binding" evidence="6">
    <location>
        <begin position="55"/>
        <end position="317"/>
    </location>
</feature>
<dbReference type="Gene3D" id="3.40.50.1980">
    <property type="entry name" value="Nitrogenase molybdenum iron protein domain"/>
    <property type="match status" value="2"/>
</dbReference>
<dbReference type="EMBL" id="CP017603">
    <property type="protein sequence ID" value="AOY74658.1"/>
    <property type="molecule type" value="Genomic_DNA"/>
</dbReference>
<organism evidence="8 10">
    <name type="scientific">Clostridium formicaceticum</name>
    <dbReference type="NCBI Taxonomy" id="1497"/>
    <lineage>
        <taxon>Bacteria</taxon>
        <taxon>Bacillati</taxon>
        <taxon>Bacillota</taxon>
        <taxon>Clostridia</taxon>
        <taxon>Eubacteriales</taxon>
        <taxon>Clostridiaceae</taxon>
        <taxon>Clostridium</taxon>
    </lineage>
</organism>
<dbReference type="PROSITE" id="PS50983">
    <property type="entry name" value="FE_B12_PBP"/>
    <property type="match status" value="1"/>
</dbReference>
<dbReference type="SUPFAM" id="SSF53807">
    <property type="entry name" value="Helical backbone' metal receptor"/>
    <property type="match status" value="1"/>
</dbReference>
<dbReference type="RefSeq" id="WP_070963518.1">
    <property type="nucleotide sequence ID" value="NZ_CP017603.1"/>
</dbReference>
<dbReference type="GO" id="GO:0030288">
    <property type="term" value="C:outer membrane-bounded periplasmic space"/>
    <property type="evidence" value="ECO:0007669"/>
    <property type="project" value="TreeGrafter"/>
</dbReference>
<dbReference type="AlphaFoldDB" id="A0AAC9RL00"/>
<dbReference type="Proteomes" id="UP000192478">
    <property type="component" value="Chromosome"/>
</dbReference>
<dbReference type="EMBL" id="CP020559">
    <property type="protein sequence ID" value="ARE89029.1"/>
    <property type="molecule type" value="Genomic_DNA"/>
</dbReference>
<dbReference type="InterPro" id="IPR002491">
    <property type="entry name" value="ABC_transptr_periplasmic_BD"/>
</dbReference>
<protein>
    <submittedName>
        <fullName evidence="7">Ferrichrome ABC transporter substrate-binding protein</fullName>
    </submittedName>
    <submittedName>
        <fullName evidence="8">Iron(3+)-hydroxamate-binding protein FhuD</fullName>
    </submittedName>
</protein>
<dbReference type="KEGG" id="cfm:BJL90_01010"/>
<evidence type="ECO:0000313" key="8">
    <source>
        <dbReference type="EMBL" id="ARE89029.1"/>
    </source>
</evidence>
<gene>
    <name evidence="8" type="primary">fhuD</name>
    <name evidence="7" type="ORF">BJL90_01010</name>
    <name evidence="8" type="ORF">CLFO_34350</name>
</gene>
<evidence type="ECO:0000313" key="7">
    <source>
        <dbReference type="EMBL" id="AOY74658.1"/>
    </source>
</evidence>
<proteinExistence type="inferred from homology"/>
<dbReference type="PANTHER" id="PTHR30532:SF29">
    <property type="entry name" value="FE(3+) DICITRATE-BINDING PERIPLASMIC PROTEIN"/>
    <property type="match status" value="1"/>
</dbReference>
<reference evidence="8 10" key="2">
    <citation type="submission" date="2017-03" db="EMBL/GenBank/DDBJ databases">
        <title>Complete sequence of Clostridium formicaceticum DSM 92.</title>
        <authorList>
            <person name="Poehlein A."/>
            <person name="Karl M."/>
            <person name="Bengelsdorf F.R."/>
            <person name="Duerre P."/>
            <person name="Daniel R."/>
        </authorList>
    </citation>
    <scope>NUCLEOTIDE SEQUENCE [LARGE SCALE GENOMIC DNA]</scope>
    <source>
        <strain evidence="8 10">DSM 92</strain>
    </source>
</reference>
<comment type="subcellular location">
    <subcellularLocation>
        <location evidence="1">Cell envelope</location>
    </subcellularLocation>
</comment>
<evidence type="ECO:0000313" key="9">
    <source>
        <dbReference type="Proteomes" id="UP000177894"/>
    </source>
</evidence>
<feature type="signal peptide" evidence="5">
    <location>
        <begin position="1"/>
        <end position="29"/>
    </location>
</feature>
<dbReference type="PROSITE" id="PS51257">
    <property type="entry name" value="PROKAR_LIPOPROTEIN"/>
    <property type="match status" value="1"/>
</dbReference>
<dbReference type="GO" id="GO:1901678">
    <property type="term" value="P:iron coordination entity transport"/>
    <property type="evidence" value="ECO:0007669"/>
    <property type="project" value="UniProtKB-ARBA"/>
</dbReference>
<dbReference type="Pfam" id="PF01497">
    <property type="entry name" value="Peripla_BP_2"/>
    <property type="match status" value="1"/>
</dbReference>
<dbReference type="Proteomes" id="UP000177894">
    <property type="component" value="Chromosome"/>
</dbReference>
<dbReference type="CDD" id="cd01138">
    <property type="entry name" value="FeuA"/>
    <property type="match status" value="1"/>
</dbReference>
<keyword evidence="3" id="KW-0813">Transport</keyword>
<dbReference type="PANTHER" id="PTHR30532">
    <property type="entry name" value="IRON III DICITRATE-BINDING PERIPLASMIC PROTEIN"/>
    <property type="match status" value="1"/>
</dbReference>
<evidence type="ECO:0000256" key="2">
    <source>
        <dbReference type="ARBA" id="ARBA00008814"/>
    </source>
</evidence>
<evidence type="ECO:0000256" key="4">
    <source>
        <dbReference type="ARBA" id="ARBA00022729"/>
    </source>
</evidence>